<sequence>MKKEQFVYISIWCSTVIYSIYRFSTATHKYFQHYRDNFGDFTRGIAFLSSKRDKSDIEFEAILFITENLLPWLLVHLLVGRFIRVYVQSPRVLKVWQILFSVTYILLKLNFMCLLILSIQPLVFYVVKRIYPMKTTIIWLLTSSFLVILNYLKSTISDKEPLETFQLTDCELYSIIIGLFWMNLKCTSYNLETDKIDLLDFFSYCFYLPTFFTGPFLLYENFRRSFELSNPPPDFTKFSKNVAKGLLYLLALYTTLHFVYVNAVAYHLQFINDLDSWCLYGYGYTMGQYFHIKYLVQYGLSTSMASCDGVKVPNLPRCIGRVHLYSDMWRYFDMGLYEFLVKHIYVPSSGLFEGNKPLRSFLCFAFVYFWHGLEKHVLVWSLLNYSGIIVENLWMKKKEECGRKDCFFMAVLLAMSAVSNFYFFAGTDVGNVFVKRLFTDIQGSLWLLLALYCCCKTSIELRRV</sequence>
<name>A0A9N9TKB4_PHYSR</name>
<evidence type="ECO:0000256" key="4">
    <source>
        <dbReference type="ARBA" id="ARBA00023136"/>
    </source>
</evidence>
<keyword evidence="8" id="KW-1185">Reference proteome</keyword>
<evidence type="ECO:0000256" key="1">
    <source>
        <dbReference type="ARBA" id="ARBA00004141"/>
    </source>
</evidence>
<evidence type="ECO:0000256" key="2">
    <source>
        <dbReference type="ARBA" id="ARBA00022692"/>
    </source>
</evidence>
<protein>
    <recommendedName>
        <fullName evidence="9">Protein-cysteine N-palmitoyltransferase Rasp</fullName>
    </recommendedName>
</protein>
<feature type="transmembrane region" description="Helical" evidence="6">
    <location>
        <begin position="437"/>
        <end position="455"/>
    </location>
</feature>
<keyword evidence="4 6" id="KW-0472">Membrane</keyword>
<keyword evidence="3 6" id="KW-1133">Transmembrane helix</keyword>
<comment type="similarity">
    <text evidence="5">Belongs to the membrane-bound acyltransferase family. HHAT subfamily.</text>
</comment>
<dbReference type="InterPro" id="IPR004299">
    <property type="entry name" value="MBOAT_fam"/>
</dbReference>
<evidence type="ECO:0000313" key="8">
    <source>
        <dbReference type="Proteomes" id="UP001153712"/>
    </source>
</evidence>
<evidence type="ECO:0000313" key="7">
    <source>
        <dbReference type="EMBL" id="CAG9857487.1"/>
    </source>
</evidence>
<evidence type="ECO:0000256" key="6">
    <source>
        <dbReference type="SAM" id="Phobius"/>
    </source>
</evidence>
<dbReference type="PANTHER" id="PTHR13285:SF18">
    <property type="entry name" value="PROTEIN-CYSTEINE N-PALMITOYLTRANSFERASE RASP"/>
    <property type="match status" value="1"/>
</dbReference>
<dbReference type="EMBL" id="OU900107">
    <property type="protein sequence ID" value="CAG9857487.1"/>
    <property type="molecule type" value="Genomic_DNA"/>
</dbReference>
<dbReference type="AlphaFoldDB" id="A0A9N9TKB4"/>
<dbReference type="GO" id="GO:0016020">
    <property type="term" value="C:membrane"/>
    <property type="evidence" value="ECO:0007669"/>
    <property type="project" value="UniProtKB-SubCell"/>
</dbReference>
<feature type="transmembrane region" description="Helical" evidence="6">
    <location>
        <begin position="95"/>
        <end position="119"/>
    </location>
</feature>
<accession>A0A9N9TKB4</accession>
<feature type="transmembrane region" description="Helical" evidence="6">
    <location>
        <begin position="61"/>
        <end position="83"/>
    </location>
</feature>
<proteinExistence type="inferred from homology"/>
<gene>
    <name evidence="7" type="ORF">PHYEVI_LOCUS3892</name>
</gene>
<dbReference type="GO" id="GO:0005783">
    <property type="term" value="C:endoplasmic reticulum"/>
    <property type="evidence" value="ECO:0007669"/>
    <property type="project" value="TreeGrafter"/>
</dbReference>
<evidence type="ECO:0000256" key="3">
    <source>
        <dbReference type="ARBA" id="ARBA00022989"/>
    </source>
</evidence>
<evidence type="ECO:0000256" key="5">
    <source>
        <dbReference type="ARBA" id="ARBA00038268"/>
    </source>
</evidence>
<feature type="non-terminal residue" evidence="7">
    <location>
        <position position="464"/>
    </location>
</feature>
<comment type="subcellular location">
    <subcellularLocation>
        <location evidence="1">Membrane</location>
        <topology evidence="1">Multi-pass membrane protein</topology>
    </subcellularLocation>
</comment>
<dbReference type="GO" id="GO:0016409">
    <property type="term" value="F:palmitoyltransferase activity"/>
    <property type="evidence" value="ECO:0007669"/>
    <property type="project" value="TreeGrafter"/>
</dbReference>
<feature type="transmembrane region" description="Helical" evidence="6">
    <location>
        <begin position="377"/>
        <end position="394"/>
    </location>
</feature>
<feature type="transmembrane region" description="Helical" evidence="6">
    <location>
        <begin position="246"/>
        <end position="268"/>
    </location>
</feature>
<evidence type="ECO:0008006" key="9">
    <source>
        <dbReference type="Google" id="ProtNLM"/>
    </source>
</evidence>
<dbReference type="Pfam" id="PF03062">
    <property type="entry name" value="MBOAT"/>
    <property type="match status" value="1"/>
</dbReference>
<feature type="transmembrane region" description="Helical" evidence="6">
    <location>
        <begin position="131"/>
        <end position="152"/>
    </location>
</feature>
<dbReference type="PANTHER" id="PTHR13285">
    <property type="entry name" value="ACYLTRANSFERASE"/>
    <property type="match status" value="1"/>
</dbReference>
<organism evidence="7 8">
    <name type="scientific">Phyllotreta striolata</name>
    <name type="common">Striped flea beetle</name>
    <name type="synonym">Crioceris striolata</name>
    <dbReference type="NCBI Taxonomy" id="444603"/>
    <lineage>
        <taxon>Eukaryota</taxon>
        <taxon>Metazoa</taxon>
        <taxon>Ecdysozoa</taxon>
        <taxon>Arthropoda</taxon>
        <taxon>Hexapoda</taxon>
        <taxon>Insecta</taxon>
        <taxon>Pterygota</taxon>
        <taxon>Neoptera</taxon>
        <taxon>Endopterygota</taxon>
        <taxon>Coleoptera</taxon>
        <taxon>Polyphaga</taxon>
        <taxon>Cucujiformia</taxon>
        <taxon>Chrysomeloidea</taxon>
        <taxon>Chrysomelidae</taxon>
        <taxon>Galerucinae</taxon>
        <taxon>Alticini</taxon>
        <taxon>Phyllotreta</taxon>
    </lineage>
</organism>
<dbReference type="InterPro" id="IPR051085">
    <property type="entry name" value="MB_O-acyltransferase"/>
</dbReference>
<keyword evidence="2 6" id="KW-0812">Transmembrane</keyword>
<reference evidence="7" key="1">
    <citation type="submission" date="2022-01" db="EMBL/GenBank/DDBJ databases">
        <authorList>
            <person name="King R."/>
        </authorList>
    </citation>
    <scope>NUCLEOTIDE SEQUENCE</scope>
</reference>
<dbReference type="OrthoDB" id="420606at2759"/>
<feature type="transmembrane region" description="Helical" evidence="6">
    <location>
        <begin position="7"/>
        <end position="24"/>
    </location>
</feature>
<feature type="transmembrane region" description="Helical" evidence="6">
    <location>
        <begin position="406"/>
        <end position="425"/>
    </location>
</feature>
<dbReference type="Proteomes" id="UP001153712">
    <property type="component" value="Chromosome 14"/>
</dbReference>